<dbReference type="PANTHER" id="PTHR34836:SF1">
    <property type="entry name" value="OS09G0428600 PROTEIN"/>
    <property type="match status" value="1"/>
</dbReference>
<feature type="domain" description="Ionotropic glutamate receptor C-terminal" evidence="15">
    <location>
        <begin position="433"/>
        <end position="747"/>
    </location>
</feature>
<reference evidence="16" key="4">
    <citation type="submission" date="2019-03" db="UniProtKB">
        <authorList>
            <consortium name="EnsemblPlants"/>
        </authorList>
    </citation>
    <scope>IDENTIFICATION</scope>
</reference>
<name>A0A453QZL3_AEGTS</name>
<keyword evidence="3" id="KW-0813">Transport</keyword>
<evidence type="ECO:0000313" key="17">
    <source>
        <dbReference type="Proteomes" id="UP000015105"/>
    </source>
</evidence>
<keyword evidence="5 13" id="KW-1133">Transmembrane helix</keyword>
<keyword evidence="14" id="KW-0732">Signal</keyword>
<dbReference type="SMART" id="SM00079">
    <property type="entry name" value="PBPe"/>
    <property type="match status" value="1"/>
</dbReference>
<feature type="transmembrane region" description="Helical" evidence="13">
    <location>
        <begin position="556"/>
        <end position="575"/>
    </location>
</feature>
<dbReference type="FunFam" id="1.10.287.70:FF:000163">
    <property type="entry name" value="Glutamate receptor"/>
    <property type="match status" value="1"/>
</dbReference>
<evidence type="ECO:0000256" key="6">
    <source>
        <dbReference type="ARBA" id="ARBA00023065"/>
    </source>
</evidence>
<evidence type="ECO:0000256" key="12">
    <source>
        <dbReference type="ARBA" id="ARBA00049638"/>
    </source>
</evidence>
<dbReference type="CDD" id="cd13686">
    <property type="entry name" value="GluR_Plant"/>
    <property type="match status" value="1"/>
</dbReference>
<keyword evidence="10" id="KW-1071">Ligand-gated ion channel</keyword>
<evidence type="ECO:0000256" key="5">
    <source>
        <dbReference type="ARBA" id="ARBA00022989"/>
    </source>
</evidence>
<evidence type="ECO:0000256" key="7">
    <source>
        <dbReference type="ARBA" id="ARBA00023136"/>
    </source>
</evidence>
<dbReference type="FunFam" id="3.40.190.10:FF:000054">
    <property type="entry name" value="Glutamate receptor"/>
    <property type="match status" value="1"/>
</dbReference>
<dbReference type="PANTHER" id="PTHR34836">
    <property type="entry name" value="OS06G0188250 PROTEIN"/>
    <property type="match status" value="1"/>
</dbReference>
<evidence type="ECO:0000256" key="3">
    <source>
        <dbReference type="ARBA" id="ARBA00022448"/>
    </source>
</evidence>
<proteinExistence type="predicted"/>
<dbReference type="Pfam" id="PF01094">
    <property type="entry name" value="ANF_receptor"/>
    <property type="match status" value="1"/>
</dbReference>
<evidence type="ECO:0000256" key="1">
    <source>
        <dbReference type="ARBA" id="ARBA00004141"/>
    </source>
</evidence>
<keyword evidence="4 13" id="KW-0812">Transmembrane</keyword>
<dbReference type="EnsemblPlants" id="AET7Gv20385700.2">
    <property type="protein sequence ID" value="AET7Gv20385700.2"/>
    <property type="gene ID" value="AET7Gv20385700"/>
</dbReference>
<dbReference type="InterPro" id="IPR001828">
    <property type="entry name" value="ANF_lig-bd_rcpt"/>
</dbReference>
<evidence type="ECO:0000259" key="15">
    <source>
        <dbReference type="SMART" id="SM00079"/>
    </source>
</evidence>
<evidence type="ECO:0000256" key="11">
    <source>
        <dbReference type="ARBA" id="ARBA00023303"/>
    </source>
</evidence>
<reference evidence="17" key="2">
    <citation type="journal article" date="2017" name="Nat. Plants">
        <title>The Aegilops tauschii genome reveals multiple impacts of transposons.</title>
        <authorList>
            <person name="Zhao G."/>
            <person name="Zou C."/>
            <person name="Li K."/>
            <person name="Wang K."/>
            <person name="Li T."/>
            <person name="Gao L."/>
            <person name="Zhang X."/>
            <person name="Wang H."/>
            <person name="Yang Z."/>
            <person name="Liu X."/>
            <person name="Jiang W."/>
            <person name="Mao L."/>
            <person name="Kong X."/>
            <person name="Jiao Y."/>
            <person name="Jia J."/>
        </authorList>
    </citation>
    <scope>NUCLEOTIDE SEQUENCE [LARGE SCALE GENOMIC DNA]</scope>
    <source>
        <strain evidence="17">cv. AL8/78</strain>
    </source>
</reference>
<dbReference type="Gene3D" id="3.40.190.10">
    <property type="entry name" value="Periplasmic binding protein-like II"/>
    <property type="match status" value="1"/>
</dbReference>
<dbReference type="Gramene" id="AET7Gv20385700.2">
    <property type="protein sequence ID" value="AET7Gv20385700.2"/>
    <property type="gene ID" value="AET7Gv20385700"/>
</dbReference>
<feature type="transmembrane region" description="Helical" evidence="13">
    <location>
        <begin position="617"/>
        <end position="635"/>
    </location>
</feature>
<evidence type="ECO:0000256" key="2">
    <source>
        <dbReference type="ARBA" id="ARBA00011095"/>
    </source>
</evidence>
<dbReference type="FunFam" id="3.40.190.10:FF:000217">
    <property type="entry name" value="Glutamate receptor"/>
    <property type="match status" value="1"/>
</dbReference>
<keyword evidence="9" id="KW-0325">Glycoprotein</keyword>
<feature type="signal peptide" evidence="14">
    <location>
        <begin position="1"/>
        <end position="27"/>
    </location>
</feature>
<dbReference type="InterPro" id="IPR044440">
    <property type="entry name" value="GABAb_receptor_plant_PBP1"/>
</dbReference>
<dbReference type="Gene3D" id="3.40.50.2300">
    <property type="match status" value="3"/>
</dbReference>
<evidence type="ECO:0000256" key="10">
    <source>
        <dbReference type="ARBA" id="ARBA00023286"/>
    </source>
</evidence>
<sequence length="749" mass="82300">PVMGVSALALPASAAVFSLLLLSNAGGSPPSGPVAVGALLDLTSDVGRQSLTCISMALEDFHAAHAGSGAARVELRVRDSRGDVVAAANAADDLIRTDRVQAIIGPQTSAESEFIAYLGNHTHTPILSLAPTSAALTPFHLQIAPNESFQVAPVAAILDMFTWRTTTVVYEDSPYGARILAALFSALQGYNIRVMDSIALPVGVTDDYLDKVLYNLKETPTRVFIVHMHPDLAARVFYQATIAGMMSDGYIWIATSTIGSVVESLSADKIDHMQGVVTFRPYVQATGHIMNFTARFKSRFLLDNPGIHNVHNPSTQLLWAYDTAWALAKAVHIARMSSSTPWRMLLGAVLNTAFDGLSGRFGLVNGQLQLSTHEVINIVSKGARKVGFWMPESGILKSLETNSAKGLKQVLWPGHLAIAPKGWDVSSNRRPLRMVVPEKQGFNQFVEVTYSPATNSSTVRGYCIDIFDMVMKNLPYPVAYQYVPVSDSSRNYDNLLSLVHEKKADGMVGDTTITMRRMNVVSFTKPFTDTGLSMVVGVKKETDGGMWIFLQPLTTTLWITSLAFFCFTGFVVWVVEHRINPEFRGTPCQQFGTVFYFAFSTLVFSHKEKLESNLSRFMVIIWLFLVLILASSYTANLTSVLTVQRLQPTVTSVQDLLRNGDYVGYHNGSIVPYWLEKMGFRKEILLAYSTVEEYSDALRRGSGNGGVSAIFDEIPYLKAFLSKYCEGYTMIGPTYRLGGFAFVSSFGWL</sequence>
<dbReference type="Pfam" id="PF10613">
    <property type="entry name" value="Lig_chan-Glu_bd"/>
    <property type="match status" value="1"/>
</dbReference>
<keyword evidence="6" id="KW-0406">Ion transport</keyword>
<dbReference type="Proteomes" id="UP000015105">
    <property type="component" value="Chromosome 7D"/>
</dbReference>
<dbReference type="InterPro" id="IPR028082">
    <property type="entry name" value="Peripla_BP_I"/>
</dbReference>
<comment type="subcellular location">
    <subcellularLocation>
        <location evidence="1">Membrane</location>
        <topology evidence="1">Multi-pass membrane protein</topology>
    </subcellularLocation>
</comment>
<keyword evidence="11" id="KW-0407">Ion channel</keyword>
<comment type="subunit">
    <text evidence="2">May form heteromers.</text>
</comment>
<dbReference type="SUPFAM" id="SSF53850">
    <property type="entry name" value="Periplasmic binding protein-like II"/>
    <property type="match status" value="1"/>
</dbReference>
<dbReference type="GO" id="GO:0015276">
    <property type="term" value="F:ligand-gated monoatomic ion channel activity"/>
    <property type="evidence" value="ECO:0007669"/>
    <property type="project" value="InterPro"/>
</dbReference>
<dbReference type="Gene3D" id="1.10.287.70">
    <property type="match status" value="1"/>
</dbReference>
<reference evidence="16" key="3">
    <citation type="journal article" date="2017" name="Nature">
        <title>Genome sequence of the progenitor of the wheat D genome Aegilops tauschii.</title>
        <authorList>
            <person name="Luo M.C."/>
            <person name="Gu Y.Q."/>
            <person name="Puiu D."/>
            <person name="Wang H."/>
            <person name="Twardziok S.O."/>
            <person name="Deal K.R."/>
            <person name="Huo N."/>
            <person name="Zhu T."/>
            <person name="Wang L."/>
            <person name="Wang Y."/>
            <person name="McGuire P.E."/>
            <person name="Liu S."/>
            <person name="Long H."/>
            <person name="Ramasamy R.K."/>
            <person name="Rodriguez J.C."/>
            <person name="Van S.L."/>
            <person name="Yuan L."/>
            <person name="Wang Z."/>
            <person name="Xia Z."/>
            <person name="Xiao L."/>
            <person name="Anderson O.D."/>
            <person name="Ouyang S."/>
            <person name="Liang Y."/>
            <person name="Zimin A.V."/>
            <person name="Pertea G."/>
            <person name="Qi P."/>
            <person name="Bennetzen J.L."/>
            <person name="Dai X."/>
            <person name="Dawson M.W."/>
            <person name="Muller H.G."/>
            <person name="Kugler K."/>
            <person name="Rivarola-Duarte L."/>
            <person name="Spannagl M."/>
            <person name="Mayer K.F.X."/>
            <person name="Lu F.H."/>
            <person name="Bevan M.W."/>
            <person name="Leroy P."/>
            <person name="Li P."/>
            <person name="You F.M."/>
            <person name="Sun Q."/>
            <person name="Liu Z."/>
            <person name="Lyons E."/>
            <person name="Wicker T."/>
            <person name="Salzberg S.L."/>
            <person name="Devos K.M."/>
            <person name="Dvorak J."/>
        </authorList>
    </citation>
    <scope>NUCLEOTIDE SEQUENCE [LARGE SCALE GENOMIC DNA]</scope>
    <source>
        <strain evidence="16">cv. AL8/78</strain>
    </source>
</reference>
<evidence type="ECO:0000256" key="13">
    <source>
        <dbReference type="SAM" id="Phobius"/>
    </source>
</evidence>
<dbReference type="InterPro" id="IPR015683">
    <property type="entry name" value="Ionotropic_Glu_rcpt"/>
</dbReference>
<keyword evidence="17" id="KW-1185">Reference proteome</keyword>
<organism evidence="16 17">
    <name type="scientific">Aegilops tauschii subsp. strangulata</name>
    <name type="common">Goatgrass</name>
    <dbReference type="NCBI Taxonomy" id="200361"/>
    <lineage>
        <taxon>Eukaryota</taxon>
        <taxon>Viridiplantae</taxon>
        <taxon>Streptophyta</taxon>
        <taxon>Embryophyta</taxon>
        <taxon>Tracheophyta</taxon>
        <taxon>Spermatophyta</taxon>
        <taxon>Magnoliopsida</taxon>
        <taxon>Liliopsida</taxon>
        <taxon>Poales</taxon>
        <taxon>Poaceae</taxon>
        <taxon>BOP clade</taxon>
        <taxon>Pooideae</taxon>
        <taxon>Triticodae</taxon>
        <taxon>Triticeae</taxon>
        <taxon>Triticinae</taxon>
        <taxon>Aegilops</taxon>
    </lineage>
</organism>
<reference evidence="17" key="1">
    <citation type="journal article" date="2014" name="Science">
        <title>Ancient hybridizations among the ancestral genomes of bread wheat.</title>
        <authorList>
            <consortium name="International Wheat Genome Sequencing Consortium,"/>
            <person name="Marcussen T."/>
            <person name="Sandve S.R."/>
            <person name="Heier L."/>
            <person name="Spannagl M."/>
            <person name="Pfeifer M."/>
            <person name="Jakobsen K.S."/>
            <person name="Wulff B.B."/>
            <person name="Steuernagel B."/>
            <person name="Mayer K.F."/>
            <person name="Olsen O.A."/>
        </authorList>
    </citation>
    <scope>NUCLEOTIDE SEQUENCE [LARGE SCALE GENOMIC DNA]</scope>
    <source>
        <strain evidence="17">cv. AL8/78</strain>
    </source>
</reference>
<evidence type="ECO:0000256" key="4">
    <source>
        <dbReference type="ARBA" id="ARBA00022692"/>
    </source>
</evidence>
<dbReference type="FunFam" id="3.40.50.2300:FF:000188">
    <property type="entry name" value="Glutamate receptor"/>
    <property type="match status" value="1"/>
</dbReference>
<comment type="function">
    <text evidence="12">Glutamate-gated receptor that probably acts as a non-selective cation channel. May be involved in light-signal transduction and calcium homeostasis via the regulation of calcium influx into cells.</text>
</comment>
<dbReference type="SUPFAM" id="SSF53822">
    <property type="entry name" value="Periplasmic binding protein-like I"/>
    <property type="match status" value="1"/>
</dbReference>
<keyword evidence="7 13" id="KW-0472">Membrane</keyword>
<dbReference type="InterPro" id="IPR001320">
    <property type="entry name" value="Iontro_rcpt_C"/>
</dbReference>
<evidence type="ECO:0000256" key="14">
    <source>
        <dbReference type="SAM" id="SignalP"/>
    </source>
</evidence>
<dbReference type="AlphaFoldDB" id="A0A453QZL3"/>
<dbReference type="CDD" id="cd19990">
    <property type="entry name" value="PBP1_GABAb_receptor_plant"/>
    <property type="match status" value="1"/>
</dbReference>
<protein>
    <recommendedName>
        <fullName evidence="15">Ionotropic glutamate receptor C-terminal domain-containing protein</fullName>
    </recommendedName>
</protein>
<reference evidence="16" key="5">
    <citation type="journal article" date="2021" name="G3 (Bethesda)">
        <title>Aegilops tauschii genome assembly Aet v5.0 features greater sequence contiguity and improved annotation.</title>
        <authorList>
            <person name="Wang L."/>
            <person name="Zhu T."/>
            <person name="Rodriguez J.C."/>
            <person name="Deal K.R."/>
            <person name="Dubcovsky J."/>
            <person name="McGuire P.E."/>
            <person name="Lux T."/>
            <person name="Spannagl M."/>
            <person name="Mayer K.F.X."/>
            <person name="Baldrich P."/>
            <person name="Meyers B.C."/>
            <person name="Huo N."/>
            <person name="Gu Y.Q."/>
            <person name="Zhou H."/>
            <person name="Devos K.M."/>
            <person name="Bennetzen J.L."/>
            <person name="Unver T."/>
            <person name="Budak H."/>
            <person name="Gulick P.J."/>
            <person name="Galiba G."/>
            <person name="Kalapos B."/>
            <person name="Nelson D.R."/>
            <person name="Li P."/>
            <person name="You F.M."/>
            <person name="Luo M.C."/>
            <person name="Dvorak J."/>
        </authorList>
    </citation>
    <scope>NUCLEOTIDE SEQUENCE [LARGE SCALE GENOMIC DNA]</scope>
    <source>
        <strain evidence="16">cv. AL8/78</strain>
    </source>
</reference>
<evidence type="ECO:0000256" key="8">
    <source>
        <dbReference type="ARBA" id="ARBA00023170"/>
    </source>
</evidence>
<evidence type="ECO:0000256" key="9">
    <source>
        <dbReference type="ARBA" id="ARBA00023180"/>
    </source>
</evidence>
<feature type="chain" id="PRO_5019281030" description="Ionotropic glutamate receptor C-terminal domain-containing protein" evidence="14">
    <location>
        <begin position="28"/>
        <end position="749"/>
    </location>
</feature>
<feature type="transmembrane region" description="Helical" evidence="13">
    <location>
        <begin position="587"/>
        <end position="605"/>
    </location>
</feature>
<accession>A0A453QZL3</accession>
<dbReference type="Pfam" id="PF00060">
    <property type="entry name" value="Lig_chan"/>
    <property type="match status" value="1"/>
</dbReference>
<dbReference type="GO" id="GO:0016020">
    <property type="term" value="C:membrane"/>
    <property type="evidence" value="ECO:0007669"/>
    <property type="project" value="UniProtKB-SubCell"/>
</dbReference>
<evidence type="ECO:0000313" key="16">
    <source>
        <dbReference type="EnsemblPlants" id="AET7Gv20385700.2"/>
    </source>
</evidence>
<keyword evidence="8" id="KW-0675">Receptor</keyword>
<dbReference type="InterPro" id="IPR019594">
    <property type="entry name" value="Glu/Gly-bd"/>
</dbReference>
<dbReference type="STRING" id="200361.A0A453QZL3"/>